<evidence type="ECO:0000313" key="8">
    <source>
        <dbReference type="EMBL" id="PWA81559.1"/>
    </source>
</evidence>
<dbReference type="Proteomes" id="UP000245207">
    <property type="component" value="Unassembled WGS sequence"/>
</dbReference>
<name>A0A2U1P735_ARTAN</name>
<dbReference type="GO" id="GO:0016757">
    <property type="term" value="F:glycosyltransferase activity"/>
    <property type="evidence" value="ECO:0007669"/>
    <property type="project" value="UniProtKB-KW"/>
</dbReference>
<dbReference type="InterPro" id="IPR004263">
    <property type="entry name" value="Exostosin"/>
</dbReference>
<accession>A0A2U1P735</accession>
<organism evidence="8 9">
    <name type="scientific">Artemisia annua</name>
    <name type="common">Sweet wormwood</name>
    <dbReference type="NCBI Taxonomy" id="35608"/>
    <lineage>
        <taxon>Eukaryota</taxon>
        <taxon>Viridiplantae</taxon>
        <taxon>Streptophyta</taxon>
        <taxon>Embryophyta</taxon>
        <taxon>Tracheophyta</taxon>
        <taxon>Spermatophyta</taxon>
        <taxon>Magnoliopsida</taxon>
        <taxon>eudicotyledons</taxon>
        <taxon>Gunneridae</taxon>
        <taxon>Pentapetalae</taxon>
        <taxon>asterids</taxon>
        <taxon>campanulids</taxon>
        <taxon>Asterales</taxon>
        <taxon>Asteraceae</taxon>
        <taxon>Asteroideae</taxon>
        <taxon>Anthemideae</taxon>
        <taxon>Artemisiinae</taxon>
        <taxon>Artemisia</taxon>
    </lineage>
</organism>
<protein>
    <submittedName>
        <fullName evidence="8">Exostosin family protein</fullName>
    </submittedName>
</protein>
<evidence type="ECO:0000256" key="3">
    <source>
        <dbReference type="ARBA" id="ARBA00022676"/>
    </source>
</evidence>
<reference evidence="8 9" key="1">
    <citation type="journal article" date="2018" name="Mol. Plant">
        <title>The genome of Artemisia annua provides insight into the evolution of Asteraceae family and artemisinin biosynthesis.</title>
        <authorList>
            <person name="Shen Q."/>
            <person name="Zhang L."/>
            <person name="Liao Z."/>
            <person name="Wang S."/>
            <person name="Yan T."/>
            <person name="Shi P."/>
            <person name="Liu M."/>
            <person name="Fu X."/>
            <person name="Pan Q."/>
            <person name="Wang Y."/>
            <person name="Lv Z."/>
            <person name="Lu X."/>
            <person name="Zhang F."/>
            <person name="Jiang W."/>
            <person name="Ma Y."/>
            <person name="Chen M."/>
            <person name="Hao X."/>
            <person name="Li L."/>
            <person name="Tang Y."/>
            <person name="Lv G."/>
            <person name="Zhou Y."/>
            <person name="Sun X."/>
            <person name="Brodelius P.E."/>
            <person name="Rose J.K.C."/>
            <person name="Tang K."/>
        </authorList>
    </citation>
    <scope>NUCLEOTIDE SEQUENCE [LARGE SCALE GENOMIC DNA]</scope>
    <source>
        <strain evidence="9">cv. Huhao1</strain>
        <tissue evidence="8">Leaf</tissue>
    </source>
</reference>
<dbReference type="GO" id="GO:0000139">
    <property type="term" value="C:Golgi membrane"/>
    <property type="evidence" value="ECO:0007669"/>
    <property type="project" value="UniProtKB-SubCell"/>
</dbReference>
<evidence type="ECO:0000256" key="4">
    <source>
        <dbReference type="ARBA" id="ARBA00022968"/>
    </source>
</evidence>
<evidence type="ECO:0000256" key="5">
    <source>
        <dbReference type="ARBA" id="ARBA00023034"/>
    </source>
</evidence>
<dbReference type="OrthoDB" id="1924787at2759"/>
<keyword evidence="4" id="KW-0735">Signal-anchor</keyword>
<dbReference type="PANTHER" id="PTHR11062">
    <property type="entry name" value="EXOSTOSIN HEPARAN SULFATE GLYCOSYLTRANSFERASE -RELATED"/>
    <property type="match status" value="1"/>
</dbReference>
<comment type="similarity">
    <text evidence="2">Belongs to the glycosyltransferase 47 family.</text>
</comment>
<evidence type="ECO:0000313" key="9">
    <source>
        <dbReference type="Proteomes" id="UP000245207"/>
    </source>
</evidence>
<dbReference type="Pfam" id="PF03016">
    <property type="entry name" value="Exostosin_GT47"/>
    <property type="match status" value="1"/>
</dbReference>
<feature type="domain" description="Exostosin GT47" evidence="7">
    <location>
        <begin position="91"/>
        <end position="430"/>
    </location>
</feature>
<gene>
    <name evidence="8" type="ORF">CTI12_AA186370</name>
</gene>
<dbReference type="PANTHER" id="PTHR11062:SF287">
    <property type="entry name" value="EXOSTOSIN"/>
    <property type="match status" value="1"/>
</dbReference>
<keyword evidence="9" id="KW-1185">Reference proteome</keyword>
<keyword evidence="6" id="KW-1133">Transmembrane helix</keyword>
<dbReference type="AlphaFoldDB" id="A0A2U1P735"/>
<evidence type="ECO:0000259" key="7">
    <source>
        <dbReference type="Pfam" id="PF03016"/>
    </source>
</evidence>
<comment type="subcellular location">
    <subcellularLocation>
        <location evidence="1">Golgi apparatus membrane</location>
        <topology evidence="1">Single-pass type II membrane protein</topology>
    </subcellularLocation>
</comment>
<sequence length="526" mass="60474">MEKGNYMFQQSSRSIYVFGLVCALVYVVLLYFHFNVSVSVNESANSNPFGFTDREIAEAKAAILRFENPKNDKVFPFSKALKSAENKSDPCGGRYVYIHKLPSRFNEDIVKECGSVNKWLDMCKSEFVMNDGFGQVLNDTEGVLSDHGWYATDHFNLETIFYSRLKRYECLTNDSAIAAASFVPFYAGFDVSRYMFGFNVSVRDAASNEVVEWLQKRDEWKYMNGKDHFLVAGRPTWDFRRPSDDESEWGNKFLLLSAVKNMSMLTIESNPFSANDFAIPYPTYFHPSYDNEVLDWQDRMMKMERKWLFCFAGAPRPGDPTSIRSLVIDQCKNSAVGKLLDCGVGDEKCHSPSSVMKMFQSSVFCLQPKGDSATRRSAFDSILAGCIPVFFHPSSFYVQYTWHLPKNYMKYSVFIPEDDVRKNISIEQRLSQIDSKRIKKMQKEVISLIPRLIYADPHSKLETMEDAFDVTLKAIINKVRKLREDIVDGETNDEFDETLIGSMLYKNKVILRLFVNGILIILKQNQ</sequence>
<keyword evidence="6" id="KW-0472">Membrane</keyword>
<keyword evidence="6" id="KW-0812">Transmembrane</keyword>
<evidence type="ECO:0000256" key="2">
    <source>
        <dbReference type="ARBA" id="ARBA00010271"/>
    </source>
</evidence>
<evidence type="ECO:0000256" key="6">
    <source>
        <dbReference type="SAM" id="Phobius"/>
    </source>
</evidence>
<dbReference type="EMBL" id="PKPP01001573">
    <property type="protein sequence ID" value="PWA81559.1"/>
    <property type="molecule type" value="Genomic_DNA"/>
</dbReference>
<keyword evidence="5" id="KW-0333">Golgi apparatus</keyword>
<comment type="caution">
    <text evidence="8">The sequence shown here is derived from an EMBL/GenBank/DDBJ whole genome shotgun (WGS) entry which is preliminary data.</text>
</comment>
<proteinExistence type="inferred from homology"/>
<evidence type="ECO:0000256" key="1">
    <source>
        <dbReference type="ARBA" id="ARBA00004323"/>
    </source>
</evidence>
<dbReference type="STRING" id="35608.A0A2U1P735"/>
<keyword evidence="3" id="KW-0808">Transferase</keyword>
<keyword evidence="3" id="KW-0328">Glycosyltransferase</keyword>
<feature type="transmembrane region" description="Helical" evidence="6">
    <location>
        <begin position="15"/>
        <end position="34"/>
    </location>
</feature>
<dbReference type="InterPro" id="IPR040911">
    <property type="entry name" value="Exostosin_GT47"/>
</dbReference>